<dbReference type="InterPro" id="IPR036866">
    <property type="entry name" value="RibonucZ/Hydroxyglut_hydro"/>
</dbReference>
<keyword evidence="2" id="KW-1185">Reference proteome</keyword>
<organism evidence="1">
    <name type="scientific">Candidatus Moduliflexus flocculans</name>
    <dbReference type="NCBI Taxonomy" id="1499966"/>
    <lineage>
        <taxon>Bacteria</taxon>
        <taxon>Candidatus Moduliflexota</taxon>
        <taxon>Candidatus Moduliflexia</taxon>
        <taxon>Candidatus Moduliflexales</taxon>
        <taxon>Candidatus Moduliflexaceae</taxon>
    </lineage>
</organism>
<sequence length="239" mass="27309">MNAEPPQQTYHYRILQRGTLPLSPEGAMDISIEHRCTSVVIWPAGESPLPARAIFTDPCFTTAGKKEAQKQIERIGLTLNAMRLIFVTHRHRDHLPTDFDRDTMHIFQTRIPAEFPDIAIERCPGHALDLHALIFRNVHDKIVWVVGDAILNRAWMLAWGYFWPNKYSRDEIAATWRSVAKIVANADLVIPGHGDEIRITPELIETMLNRFLNAPCAEMVPDIAITLRECLQRRKHPAP</sequence>
<protein>
    <recommendedName>
        <fullName evidence="3">MBL fold metallo-hydrolase</fullName>
    </recommendedName>
</protein>
<name>A0A081BMN2_9BACT</name>
<evidence type="ECO:0008006" key="3">
    <source>
        <dbReference type="Google" id="ProtNLM"/>
    </source>
</evidence>
<accession>A0A081BMN2</accession>
<dbReference type="STRING" id="1499966.U14_02893"/>
<dbReference type="Gene3D" id="3.60.15.10">
    <property type="entry name" value="Ribonuclease Z/Hydroxyacylglutathione hydrolase-like"/>
    <property type="match status" value="1"/>
</dbReference>
<proteinExistence type="predicted"/>
<reference evidence="1" key="1">
    <citation type="journal article" date="2015" name="PeerJ">
        <title>First genomic representation of candidate bacterial phylum KSB3 points to enhanced environmental sensing as a trigger of wastewater bulking.</title>
        <authorList>
            <person name="Sekiguchi Y."/>
            <person name="Ohashi A."/>
            <person name="Parks D.H."/>
            <person name="Yamauchi T."/>
            <person name="Tyson G.W."/>
            <person name="Hugenholtz P."/>
        </authorList>
    </citation>
    <scope>NUCLEOTIDE SEQUENCE [LARGE SCALE GENOMIC DNA]</scope>
</reference>
<dbReference type="AlphaFoldDB" id="A0A081BMN2"/>
<evidence type="ECO:0000313" key="1">
    <source>
        <dbReference type="EMBL" id="GAK51648.1"/>
    </source>
</evidence>
<dbReference type="HOGENOM" id="CLU_1072235_0_0_0"/>
<dbReference type="EMBL" id="DF820457">
    <property type="protein sequence ID" value="GAK51648.1"/>
    <property type="molecule type" value="Genomic_DNA"/>
</dbReference>
<gene>
    <name evidence="1" type="ORF">U14_02893</name>
</gene>
<dbReference type="SUPFAM" id="SSF56281">
    <property type="entry name" value="Metallo-hydrolase/oxidoreductase"/>
    <property type="match status" value="1"/>
</dbReference>
<evidence type="ECO:0000313" key="2">
    <source>
        <dbReference type="Proteomes" id="UP000030700"/>
    </source>
</evidence>
<dbReference type="Proteomes" id="UP000030700">
    <property type="component" value="Unassembled WGS sequence"/>
</dbReference>